<dbReference type="PANTHER" id="PTHR43025">
    <property type="entry name" value="MONOGALACTOSYLDIACYLGLYCEROL SYNTHASE"/>
    <property type="match status" value="1"/>
</dbReference>
<protein>
    <submittedName>
        <fullName evidence="6">Glycosyltransferase</fullName>
        <ecNumber evidence="6">2.4.-.-</ecNumber>
    </submittedName>
</protein>
<name>A0ABT1S999_9FIRM</name>
<dbReference type="Gene3D" id="3.40.50.2000">
    <property type="entry name" value="Glycogen Phosphorylase B"/>
    <property type="match status" value="1"/>
</dbReference>
<evidence type="ECO:0000313" key="6">
    <source>
        <dbReference type="EMBL" id="MCQ4923050.1"/>
    </source>
</evidence>
<evidence type="ECO:0000256" key="1">
    <source>
        <dbReference type="ARBA" id="ARBA00006962"/>
    </source>
</evidence>
<dbReference type="Pfam" id="PF00534">
    <property type="entry name" value="Glycos_transf_1"/>
    <property type="match status" value="1"/>
</dbReference>
<organism evidence="6 7">
    <name type="scientific">Tissierella carlieri</name>
    <dbReference type="NCBI Taxonomy" id="689904"/>
    <lineage>
        <taxon>Bacteria</taxon>
        <taxon>Bacillati</taxon>
        <taxon>Bacillota</taxon>
        <taxon>Tissierellia</taxon>
        <taxon>Tissierellales</taxon>
        <taxon>Tissierellaceae</taxon>
        <taxon>Tissierella</taxon>
    </lineage>
</organism>
<evidence type="ECO:0000313" key="7">
    <source>
        <dbReference type="Proteomes" id="UP001524478"/>
    </source>
</evidence>
<dbReference type="RefSeq" id="WP_256311108.1">
    <property type="nucleotide sequence ID" value="NZ_JANGAC010000005.1"/>
</dbReference>
<comment type="similarity">
    <text evidence="1">Belongs to the glycosyltransferase 28 family.</text>
</comment>
<dbReference type="Proteomes" id="UP001524478">
    <property type="component" value="Unassembled WGS sequence"/>
</dbReference>
<evidence type="ECO:0000256" key="3">
    <source>
        <dbReference type="ARBA" id="ARBA00022679"/>
    </source>
</evidence>
<dbReference type="InterPro" id="IPR050519">
    <property type="entry name" value="Glycosyltransf_28_UgtP"/>
</dbReference>
<keyword evidence="3 6" id="KW-0808">Transferase</keyword>
<dbReference type="EMBL" id="JANGAC010000005">
    <property type="protein sequence ID" value="MCQ4923050.1"/>
    <property type="molecule type" value="Genomic_DNA"/>
</dbReference>
<evidence type="ECO:0000259" key="5">
    <source>
        <dbReference type="Pfam" id="PF06925"/>
    </source>
</evidence>
<keyword evidence="2 6" id="KW-0328">Glycosyltransferase</keyword>
<dbReference type="PANTHER" id="PTHR43025:SF3">
    <property type="entry name" value="MONOGALACTOSYLDIACYLGLYCEROL SYNTHASE 1, CHLOROPLASTIC"/>
    <property type="match status" value="1"/>
</dbReference>
<feature type="domain" description="Diacylglycerol glucosyltransferase N-terminal" evidence="5">
    <location>
        <begin position="15"/>
        <end position="178"/>
    </location>
</feature>
<evidence type="ECO:0000259" key="4">
    <source>
        <dbReference type="Pfam" id="PF00534"/>
    </source>
</evidence>
<dbReference type="SUPFAM" id="SSF53756">
    <property type="entry name" value="UDP-Glycosyltransferase/glycogen phosphorylase"/>
    <property type="match status" value="1"/>
</dbReference>
<feature type="domain" description="Glycosyl transferase family 1" evidence="4">
    <location>
        <begin position="185"/>
        <end position="344"/>
    </location>
</feature>
<accession>A0ABT1S999</accession>
<evidence type="ECO:0000256" key="2">
    <source>
        <dbReference type="ARBA" id="ARBA00022676"/>
    </source>
</evidence>
<comment type="caution">
    <text evidence="6">The sequence shown here is derived from an EMBL/GenBank/DDBJ whole genome shotgun (WGS) entry which is preliminary data.</text>
</comment>
<sequence>MDKVLIFTAATGGGHNEAASSLEGEFTKRGYKVKKVDILKEINKVSETIFMDFYKILINKFPNFYGSIYEISNNEIINKFVTKSFTKIAAQKIYHTILQEDPDLIIGTHAFVVSVIGHLKDNKMINIPFISVVTDYEAHYIYINSNVDAYITGSAYTNKTLERRGMSRDKIYSYGIPIKREFFKDSRNEQIKKENFQVLLMAGSLGLKNMKTVLQNIVSLERNFHIVVVCGNNNQLRNSIENHYLDLINAGRIELYGFTNEIPYLMETSDVIITKPGGLTISEAIAKRLPIISPYYIPGQEKENLNFLVKEGLAIYVEENNIKATIETVMDNPEILEAMRKRMEKLSQQFSLDKVFKLGEKLIQDYNYRLGTVYGG</sequence>
<dbReference type="EC" id="2.4.-.-" evidence="6"/>
<dbReference type="InterPro" id="IPR001296">
    <property type="entry name" value="Glyco_trans_1"/>
</dbReference>
<dbReference type="InterPro" id="IPR009695">
    <property type="entry name" value="Diacylglyc_glucosyltr_N"/>
</dbReference>
<reference evidence="6 7" key="1">
    <citation type="submission" date="2022-06" db="EMBL/GenBank/DDBJ databases">
        <title>Isolation of gut microbiota from human fecal samples.</title>
        <authorList>
            <person name="Pamer E.G."/>
            <person name="Barat B."/>
            <person name="Waligurski E."/>
            <person name="Medina S."/>
            <person name="Paddock L."/>
            <person name="Mostad J."/>
        </authorList>
    </citation>
    <scope>NUCLEOTIDE SEQUENCE [LARGE SCALE GENOMIC DNA]</scope>
    <source>
        <strain evidence="6 7">DFI.7.95</strain>
    </source>
</reference>
<keyword evidence="7" id="KW-1185">Reference proteome</keyword>
<dbReference type="GO" id="GO:0016757">
    <property type="term" value="F:glycosyltransferase activity"/>
    <property type="evidence" value="ECO:0007669"/>
    <property type="project" value="UniProtKB-KW"/>
</dbReference>
<dbReference type="Pfam" id="PF06925">
    <property type="entry name" value="MGDG_synth"/>
    <property type="match status" value="1"/>
</dbReference>
<gene>
    <name evidence="6" type="ORF">NE686_08150</name>
</gene>
<proteinExistence type="inferred from homology"/>